<dbReference type="EMBL" id="JAWJZY010000003">
    <property type="protein sequence ID" value="MEE8659077.1"/>
    <property type="molecule type" value="Genomic_DNA"/>
</dbReference>
<protein>
    <recommendedName>
        <fullName evidence="7">D-amino-acid oxidase</fullName>
        <ecNumber evidence="6">1.4.3.3</ecNumber>
    </recommendedName>
</protein>
<feature type="domain" description="FAD dependent oxidoreductase" evidence="9">
    <location>
        <begin position="7"/>
        <end position="306"/>
    </location>
</feature>
<name>A0ABU7U2K3_9PROT</name>
<dbReference type="Gene3D" id="3.50.50.60">
    <property type="entry name" value="FAD/NAD(P)-binding domain"/>
    <property type="match status" value="2"/>
</dbReference>
<dbReference type="SUPFAM" id="SSF51971">
    <property type="entry name" value="Nucleotide-binding domain"/>
    <property type="match status" value="1"/>
</dbReference>
<keyword evidence="4" id="KW-0274">FAD</keyword>
<dbReference type="EC" id="1.4.3.3" evidence="6"/>
<keyword evidence="3" id="KW-0285">Flavoprotein</keyword>
<evidence type="ECO:0000256" key="8">
    <source>
        <dbReference type="ARBA" id="ARBA00049547"/>
    </source>
</evidence>
<reference evidence="10 11" key="1">
    <citation type="submission" date="2023-10" db="EMBL/GenBank/DDBJ databases">
        <title>Sorlinia euscelidii gen. nov., sp. nov., an acetic acid bacteria isolated from the gut of Euscelidius variegatus emitter.</title>
        <authorList>
            <person name="Michoud G."/>
            <person name="Marasco R."/>
            <person name="Seferji K."/>
            <person name="Gonella E."/>
            <person name="Garuglieri E."/>
            <person name="Alma A."/>
            <person name="Mapelli F."/>
            <person name="Borin S."/>
            <person name="Daffonchio D."/>
            <person name="Crotti E."/>
        </authorList>
    </citation>
    <scope>NUCLEOTIDE SEQUENCE [LARGE SCALE GENOMIC DNA]</scope>
    <source>
        <strain evidence="10 11">EV16P</strain>
    </source>
</reference>
<evidence type="ECO:0000313" key="10">
    <source>
        <dbReference type="EMBL" id="MEE8659077.1"/>
    </source>
</evidence>
<gene>
    <name evidence="10" type="primary">thiO</name>
    <name evidence="10" type="ORF">DOFOFD_08635</name>
</gene>
<keyword evidence="11" id="KW-1185">Reference proteome</keyword>
<evidence type="ECO:0000256" key="2">
    <source>
        <dbReference type="ARBA" id="ARBA00006730"/>
    </source>
</evidence>
<sequence length="314" mass="34732">MRRAETDFAVLGRGVAALTCATMLREAGFSVEVVVPNGAPAPISHLAGGMLAPYCEGETAPAAVVANGQRALSWWSEHVPDVKQNGTLVVAPPRDQRELERFSQRTSHHRWVAPEEIEPDLADQFSRGLFFPEEGHLDPRKALASLESRLRTKNVAFTHAPHARQIIDCRALQSADQLRGLRGVRGEMLIVRNPLLALSRPIRLLHPRFPCYIVPRDDGVYMIGATMVETGFAGRPTAQSVMALLSAAYSVHPSFAEAEILEMGAGVRPAFEDNIPRVIHEHGRWHVNGMYRHGFLMAPHCAETLIHMLQEVRT</sequence>
<dbReference type="SUPFAM" id="SSF54373">
    <property type="entry name" value="FAD-linked reductases, C-terminal domain"/>
    <property type="match status" value="1"/>
</dbReference>
<dbReference type="InterPro" id="IPR006076">
    <property type="entry name" value="FAD-dep_OxRdtase"/>
</dbReference>
<proteinExistence type="inferred from homology"/>
<dbReference type="Pfam" id="PF01266">
    <property type="entry name" value="DAO"/>
    <property type="match status" value="1"/>
</dbReference>
<dbReference type="RefSeq" id="WP_394819937.1">
    <property type="nucleotide sequence ID" value="NZ_JAWJZY010000003.1"/>
</dbReference>
<dbReference type="Proteomes" id="UP001312908">
    <property type="component" value="Unassembled WGS sequence"/>
</dbReference>
<accession>A0ABU7U2K3</accession>
<dbReference type="Gene3D" id="3.30.9.10">
    <property type="entry name" value="D-Amino Acid Oxidase, subunit A, domain 2"/>
    <property type="match status" value="2"/>
</dbReference>
<organism evidence="10 11">
    <name type="scientific">Sorlinia euscelidii</name>
    <dbReference type="NCBI Taxonomy" id="3081148"/>
    <lineage>
        <taxon>Bacteria</taxon>
        <taxon>Pseudomonadati</taxon>
        <taxon>Pseudomonadota</taxon>
        <taxon>Alphaproteobacteria</taxon>
        <taxon>Acetobacterales</taxon>
        <taxon>Acetobacteraceae</taxon>
        <taxon>Sorlinia</taxon>
    </lineage>
</organism>
<evidence type="ECO:0000313" key="11">
    <source>
        <dbReference type="Proteomes" id="UP001312908"/>
    </source>
</evidence>
<dbReference type="PANTHER" id="PTHR11530:SF11">
    <property type="entry name" value="D-ASPARTATE OXIDASE"/>
    <property type="match status" value="1"/>
</dbReference>
<comment type="caution">
    <text evidence="10">The sequence shown here is derived from an EMBL/GenBank/DDBJ whole genome shotgun (WGS) entry which is preliminary data.</text>
</comment>
<evidence type="ECO:0000256" key="1">
    <source>
        <dbReference type="ARBA" id="ARBA00001974"/>
    </source>
</evidence>
<dbReference type="PANTHER" id="PTHR11530">
    <property type="entry name" value="D-AMINO ACID OXIDASE"/>
    <property type="match status" value="1"/>
</dbReference>
<evidence type="ECO:0000256" key="5">
    <source>
        <dbReference type="ARBA" id="ARBA00023002"/>
    </source>
</evidence>
<evidence type="ECO:0000256" key="6">
    <source>
        <dbReference type="ARBA" id="ARBA00039101"/>
    </source>
</evidence>
<comment type="similarity">
    <text evidence="2">Belongs to the DAMOX/DASOX family.</text>
</comment>
<evidence type="ECO:0000259" key="9">
    <source>
        <dbReference type="Pfam" id="PF01266"/>
    </source>
</evidence>
<dbReference type="InterPro" id="IPR023209">
    <property type="entry name" value="DAO"/>
</dbReference>
<comment type="cofactor">
    <cofactor evidence="1">
        <name>FAD</name>
        <dbReference type="ChEBI" id="CHEBI:57692"/>
    </cofactor>
</comment>
<dbReference type="InterPro" id="IPR036188">
    <property type="entry name" value="FAD/NAD-bd_sf"/>
</dbReference>
<evidence type="ECO:0000256" key="7">
    <source>
        <dbReference type="ARBA" id="ARBA00039751"/>
    </source>
</evidence>
<evidence type="ECO:0000256" key="4">
    <source>
        <dbReference type="ARBA" id="ARBA00022827"/>
    </source>
</evidence>
<keyword evidence="5" id="KW-0560">Oxidoreductase</keyword>
<comment type="catalytic activity">
    <reaction evidence="8">
        <text>a D-alpha-amino acid + O2 + H2O = a 2-oxocarboxylate + H2O2 + NH4(+)</text>
        <dbReference type="Rhea" id="RHEA:21816"/>
        <dbReference type="ChEBI" id="CHEBI:15377"/>
        <dbReference type="ChEBI" id="CHEBI:15379"/>
        <dbReference type="ChEBI" id="CHEBI:16240"/>
        <dbReference type="ChEBI" id="CHEBI:28938"/>
        <dbReference type="ChEBI" id="CHEBI:35179"/>
        <dbReference type="ChEBI" id="CHEBI:59871"/>
        <dbReference type="EC" id="1.4.3.3"/>
    </reaction>
    <physiologicalReaction direction="left-to-right" evidence="8">
        <dbReference type="Rhea" id="RHEA:21817"/>
    </physiologicalReaction>
</comment>
<evidence type="ECO:0000256" key="3">
    <source>
        <dbReference type="ARBA" id="ARBA00022630"/>
    </source>
</evidence>